<dbReference type="EMBL" id="CP013124">
    <property type="protein sequence ID" value="ALN19722.1"/>
    <property type="molecule type" value="Genomic_DNA"/>
</dbReference>
<reference evidence="1 2" key="1">
    <citation type="submission" date="2015-11" db="EMBL/GenBank/DDBJ databases">
        <authorList>
            <person name="Chong T.M."/>
            <person name="Chan K.G."/>
            <person name="Dessaux Y."/>
        </authorList>
    </citation>
    <scope>NUCLEOTIDE SEQUENCE [LARGE SCALE GENOMIC DNA]</scope>
    <source>
        <strain evidence="1 2">S5.2</strain>
    </source>
</reference>
<evidence type="ECO:0008006" key="3">
    <source>
        <dbReference type="Google" id="ProtNLM"/>
    </source>
</evidence>
<evidence type="ECO:0000313" key="1">
    <source>
        <dbReference type="EMBL" id="ALN19722.1"/>
    </source>
</evidence>
<dbReference type="Proteomes" id="UP000028530">
    <property type="component" value="Chromosome"/>
</dbReference>
<organism evidence="1 2">
    <name type="scientific">Ectopseudomonas mendocina S5.2</name>
    <dbReference type="NCBI Taxonomy" id="1225174"/>
    <lineage>
        <taxon>Bacteria</taxon>
        <taxon>Pseudomonadati</taxon>
        <taxon>Pseudomonadota</taxon>
        <taxon>Gammaproteobacteria</taxon>
        <taxon>Pseudomonadales</taxon>
        <taxon>Pseudomonadaceae</taxon>
        <taxon>Ectopseudomonas</taxon>
    </lineage>
</organism>
<proteinExistence type="predicted"/>
<accession>A0ABN4IVA6</accession>
<gene>
    <name evidence="1" type="ORF">DW68_014125</name>
</gene>
<evidence type="ECO:0000313" key="2">
    <source>
        <dbReference type="Proteomes" id="UP000028530"/>
    </source>
</evidence>
<dbReference type="RefSeq" id="WP_026042115.1">
    <property type="nucleotide sequence ID" value="NZ_CP013124.1"/>
</dbReference>
<dbReference type="SUPFAM" id="SSF56281">
    <property type="entry name" value="Metallo-hydrolase/oxidoreductase"/>
    <property type="match status" value="1"/>
</dbReference>
<keyword evidence="2" id="KW-1185">Reference proteome</keyword>
<name>A0ABN4IVA6_ECTME</name>
<sequence>MRYPFILHRGAVTGVTASFQLMDDEHALLIDCDLFQAIGNVATGFPLGDIKALVATHVDIYYVDPLAAGFKSSILCCEPYVFERASRPCFSHDQKQIERYIELTKPRLCKQWRTPIDTAQFSVRIRRILGSIYVGLDLRYPKAGEKNRAVFLKICLRRMRQSSRHRKSLAGFTSWLSAVSMAIARLGPLCLSSSPTTKRGQLSQGSIH</sequence>
<dbReference type="InterPro" id="IPR036866">
    <property type="entry name" value="RibonucZ/Hydroxyglut_hydro"/>
</dbReference>
<dbReference type="GeneID" id="57607015"/>
<protein>
    <recommendedName>
        <fullName evidence="3">Metallo-beta-lactamase domain-containing protein</fullName>
    </recommendedName>
</protein>